<proteinExistence type="inferred from homology"/>
<dbReference type="PANTHER" id="PTHR33992:SF1">
    <property type="entry name" value="RIBONUCLEASE P PROTEIN COMPONENT"/>
    <property type="match status" value="1"/>
</dbReference>
<dbReference type="KEGG" id="cpor:BED41_11140"/>
<keyword evidence="8" id="KW-1185">Reference proteome</keyword>
<comment type="similarity">
    <text evidence="6">Belongs to the RnpA family.</text>
</comment>
<evidence type="ECO:0000256" key="6">
    <source>
        <dbReference type="HAMAP-Rule" id="MF_00227"/>
    </source>
</evidence>
<keyword evidence="2 6" id="KW-0540">Nuclease</keyword>
<evidence type="ECO:0000313" key="8">
    <source>
        <dbReference type="Proteomes" id="UP000093044"/>
    </source>
</evidence>
<comment type="catalytic activity">
    <reaction evidence="6">
        <text>Endonucleolytic cleavage of RNA, removing 5'-extranucleotides from tRNA precursor.</text>
        <dbReference type="EC" id="3.1.26.5"/>
    </reaction>
</comment>
<dbReference type="GeneID" id="83058402"/>
<dbReference type="HAMAP" id="MF_00227">
    <property type="entry name" value="RNase_P"/>
    <property type="match status" value="1"/>
</dbReference>
<dbReference type="EC" id="3.1.26.5" evidence="6"/>
<evidence type="ECO:0000256" key="2">
    <source>
        <dbReference type="ARBA" id="ARBA00022722"/>
    </source>
</evidence>
<evidence type="ECO:0000256" key="3">
    <source>
        <dbReference type="ARBA" id="ARBA00022759"/>
    </source>
</evidence>
<dbReference type="STRING" id="1197717.BED41_11140"/>
<dbReference type="GO" id="GO:0000049">
    <property type="term" value="F:tRNA binding"/>
    <property type="evidence" value="ECO:0007669"/>
    <property type="project" value="UniProtKB-UniRule"/>
</dbReference>
<protein>
    <recommendedName>
        <fullName evidence="6">Ribonuclease P protein component</fullName>
        <shortName evidence="6">RNase P protein</shortName>
        <shortName evidence="6">RNaseP protein</shortName>
        <ecNumber evidence="6">3.1.26.5</ecNumber>
    </recommendedName>
    <alternativeName>
        <fullName evidence="6">Protein C5</fullName>
    </alternativeName>
</protein>
<name>A0A1B2I9N4_9BACT</name>
<keyword evidence="1 6" id="KW-0819">tRNA processing</keyword>
<dbReference type="GO" id="GO:0001682">
    <property type="term" value="P:tRNA 5'-leader removal"/>
    <property type="evidence" value="ECO:0007669"/>
    <property type="project" value="UniProtKB-UniRule"/>
</dbReference>
<dbReference type="AlphaFoldDB" id="A0A1B2I9N4"/>
<organism evidence="7 8">
    <name type="scientific">Cloacibacillus porcorum</name>
    <dbReference type="NCBI Taxonomy" id="1197717"/>
    <lineage>
        <taxon>Bacteria</taxon>
        <taxon>Thermotogati</taxon>
        <taxon>Synergistota</taxon>
        <taxon>Synergistia</taxon>
        <taxon>Synergistales</taxon>
        <taxon>Synergistaceae</taxon>
        <taxon>Cloacibacillus</taxon>
    </lineage>
</organism>
<dbReference type="SUPFAM" id="SSF54211">
    <property type="entry name" value="Ribosomal protein S5 domain 2-like"/>
    <property type="match status" value="1"/>
</dbReference>
<dbReference type="InterPro" id="IPR020568">
    <property type="entry name" value="Ribosomal_Su5_D2-typ_SF"/>
</dbReference>
<dbReference type="GO" id="GO:0004526">
    <property type="term" value="F:ribonuclease P activity"/>
    <property type="evidence" value="ECO:0007669"/>
    <property type="project" value="UniProtKB-UniRule"/>
</dbReference>
<dbReference type="PANTHER" id="PTHR33992">
    <property type="entry name" value="RIBONUCLEASE P PROTEIN COMPONENT"/>
    <property type="match status" value="1"/>
</dbReference>
<keyword evidence="4 6" id="KW-0378">Hydrolase</keyword>
<keyword evidence="5 6" id="KW-0694">RNA-binding</keyword>
<dbReference type="GO" id="GO:0042781">
    <property type="term" value="F:3'-tRNA processing endoribonuclease activity"/>
    <property type="evidence" value="ECO:0007669"/>
    <property type="project" value="TreeGrafter"/>
</dbReference>
<dbReference type="RefSeq" id="WP_066749256.1">
    <property type="nucleotide sequence ID" value="NZ_CALCLR010000080.1"/>
</dbReference>
<accession>A0A1B2I9N4</accession>
<dbReference type="Proteomes" id="UP000093044">
    <property type="component" value="Chromosome"/>
</dbReference>
<dbReference type="InterPro" id="IPR000100">
    <property type="entry name" value="RNase_P"/>
</dbReference>
<evidence type="ECO:0000256" key="4">
    <source>
        <dbReference type="ARBA" id="ARBA00022801"/>
    </source>
</evidence>
<evidence type="ECO:0000256" key="5">
    <source>
        <dbReference type="ARBA" id="ARBA00022884"/>
    </source>
</evidence>
<sequence>MDFGFSSAKRLKSGWQFDLVFRTGRRETGALVRLLFLTKAEGPALVGVTVGKKIAGAARRTRGRRVMRESFRRLLPWIKEGTWIVASLRENALGAKADEVYADMALSLKRRGLLKAEWPGVDWNVDCRDD</sequence>
<keyword evidence="3 6" id="KW-0255">Endonuclease</keyword>
<evidence type="ECO:0000313" key="7">
    <source>
        <dbReference type="EMBL" id="ANZ46673.1"/>
    </source>
</evidence>
<dbReference type="OrthoDB" id="9810867at2"/>
<comment type="function">
    <text evidence="6">RNaseP catalyzes the removal of the 5'-leader sequence from pre-tRNA to produce the mature 5'-terminus. It can also cleave other RNA substrates such as 4.5S RNA. The protein component plays an auxiliary but essential role in vivo by binding to the 5'-leader sequence and broadening the substrate specificity of the ribozyme.</text>
</comment>
<dbReference type="EMBL" id="CP016757">
    <property type="protein sequence ID" value="ANZ46673.1"/>
    <property type="molecule type" value="Genomic_DNA"/>
</dbReference>
<dbReference type="Pfam" id="PF00825">
    <property type="entry name" value="Ribonuclease_P"/>
    <property type="match status" value="1"/>
</dbReference>
<dbReference type="Gene3D" id="3.30.230.10">
    <property type="match status" value="1"/>
</dbReference>
<dbReference type="InterPro" id="IPR014721">
    <property type="entry name" value="Ribsml_uS5_D2-typ_fold_subgr"/>
</dbReference>
<reference evidence="7" key="1">
    <citation type="submission" date="2016-08" db="EMBL/GenBank/DDBJ databases">
        <title>Complete genome of Cloacibacillus porcorum.</title>
        <authorList>
            <person name="Looft T."/>
            <person name="Bayles D.O."/>
            <person name="Alt D.P."/>
        </authorList>
    </citation>
    <scope>NUCLEOTIDE SEQUENCE [LARGE SCALE GENOMIC DNA]</scope>
    <source>
        <strain evidence="7">CL-84</strain>
    </source>
</reference>
<comment type="subunit">
    <text evidence="6">Consists of a catalytic RNA component (M1 or rnpB) and a protein subunit.</text>
</comment>
<gene>
    <name evidence="6" type="primary">rnpA</name>
    <name evidence="7" type="ORF">BED41_11140</name>
</gene>
<dbReference type="GO" id="GO:0030677">
    <property type="term" value="C:ribonuclease P complex"/>
    <property type="evidence" value="ECO:0007669"/>
    <property type="project" value="TreeGrafter"/>
</dbReference>
<evidence type="ECO:0000256" key="1">
    <source>
        <dbReference type="ARBA" id="ARBA00022694"/>
    </source>
</evidence>